<reference evidence="2 3" key="2">
    <citation type="submission" date="2017-10" db="EMBL/GenBank/DDBJ databases">
        <title>Extensive intraspecific genome diversity in a model arbuscular mycorrhizal fungus.</title>
        <authorList>
            <person name="Chen E.C.H."/>
            <person name="Morin E."/>
            <person name="Baudet D."/>
            <person name="Noel J."/>
            <person name="Ndikumana S."/>
            <person name="Charron P."/>
            <person name="St-Onge C."/>
            <person name="Giorgi J."/>
            <person name="Grigoriev I.V."/>
            <person name="Roux C."/>
            <person name="Martin F.M."/>
            <person name="Corradi N."/>
        </authorList>
    </citation>
    <scope>NUCLEOTIDE SEQUENCE [LARGE SCALE GENOMIC DNA]</scope>
    <source>
        <strain evidence="2 3">C2</strain>
    </source>
</reference>
<reference evidence="2 3" key="1">
    <citation type="submission" date="2016-04" db="EMBL/GenBank/DDBJ databases">
        <title>Genome analyses suggest a sexual origin of heterokaryosis in a supposedly ancient asexual fungus.</title>
        <authorList>
            <person name="Ropars J."/>
            <person name="Sedzielewska K."/>
            <person name="Noel J."/>
            <person name="Charron P."/>
            <person name="Farinelli L."/>
            <person name="Marton T."/>
            <person name="Kruger M."/>
            <person name="Pelin A."/>
            <person name="Brachmann A."/>
            <person name="Corradi N."/>
        </authorList>
    </citation>
    <scope>NUCLEOTIDE SEQUENCE [LARGE SCALE GENOMIC DNA]</scope>
    <source>
        <strain evidence="2 3">C2</strain>
    </source>
</reference>
<dbReference type="Proteomes" id="UP000233469">
    <property type="component" value="Unassembled WGS sequence"/>
</dbReference>
<keyword evidence="1" id="KW-0472">Membrane</keyword>
<sequence length="63" mass="7483">MDDIRTLISVTYNSNKIYLTQEMITGFICHAIGQNCLYFYLFIYYEGEKTNIRKVNVLYCINL</sequence>
<feature type="transmembrane region" description="Helical" evidence="1">
    <location>
        <begin position="23"/>
        <end position="45"/>
    </location>
</feature>
<keyword evidence="1" id="KW-0812">Transmembrane</keyword>
<protein>
    <submittedName>
        <fullName evidence="2">Uncharacterized protein</fullName>
    </submittedName>
</protein>
<dbReference type="AlphaFoldDB" id="A0A2N1NUB3"/>
<comment type="caution">
    <text evidence="2">The sequence shown here is derived from an EMBL/GenBank/DDBJ whole genome shotgun (WGS) entry which is preliminary data.</text>
</comment>
<dbReference type="EMBL" id="LLXL01000126">
    <property type="protein sequence ID" value="PKK77482.1"/>
    <property type="molecule type" value="Genomic_DNA"/>
</dbReference>
<evidence type="ECO:0000313" key="2">
    <source>
        <dbReference type="EMBL" id="PKK77482.1"/>
    </source>
</evidence>
<proteinExistence type="predicted"/>
<accession>A0A2N1NUB3</accession>
<name>A0A2N1NUB3_9GLOM</name>
<keyword evidence="1" id="KW-1133">Transmembrane helix</keyword>
<evidence type="ECO:0000313" key="3">
    <source>
        <dbReference type="Proteomes" id="UP000233469"/>
    </source>
</evidence>
<evidence type="ECO:0000256" key="1">
    <source>
        <dbReference type="SAM" id="Phobius"/>
    </source>
</evidence>
<gene>
    <name evidence="2" type="ORF">RhiirC2_67002</name>
</gene>
<organism evidence="2 3">
    <name type="scientific">Rhizophagus irregularis</name>
    <dbReference type="NCBI Taxonomy" id="588596"/>
    <lineage>
        <taxon>Eukaryota</taxon>
        <taxon>Fungi</taxon>
        <taxon>Fungi incertae sedis</taxon>
        <taxon>Mucoromycota</taxon>
        <taxon>Glomeromycotina</taxon>
        <taxon>Glomeromycetes</taxon>
        <taxon>Glomerales</taxon>
        <taxon>Glomeraceae</taxon>
        <taxon>Rhizophagus</taxon>
    </lineage>
</organism>